<dbReference type="Proteomes" id="UP000808914">
    <property type="component" value="Unassembled WGS sequence"/>
</dbReference>
<dbReference type="SUPFAM" id="SSF48179">
    <property type="entry name" value="6-phosphogluconate dehydrogenase C-terminal domain-like"/>
    <property type="match status" value="1"/>
</dbReference>
<dbReference type="SUPFAM" id="SSF52413">
    <property type="entry name" value="UDP-glucose/GDP-mannose dehydrogenase C-terminal domain"/>
    <property type="match status" value="1"/>
</dbReference>
<dbReference type="PANTHER" id="PTHR43491:SF2">
    <property type="entry name" value="UDP-N-ACETYL-D-MANNOSAMINE DEHYDROGENASE"/>
    <property type="match status" value="1"/>
</dbReference>
<dbReference type="SUPFAM" id="SSF51735">
    <property type="entry name" value="NAD(P)-binding Rossmann-fold domains"/>
    <property type="match status" value="1"/>
</dbReference>
<evidence type="ECO:0000313" key="6">
    <source>
        <dbReference type="EMBL" id="MBM7645054.1"/>
    </source>
</evidence>
<protein>
    <submittedName>
        <fullName evidence="6">UDP-N-acetyl-D-mannosaminuronic acid dehydrogenase</fullName>
        <ecNumber evidence="6">1.1.1.336</ecNumber>
    </submittedName>
</protein>
<dbReference type="NCBIfam" id="TIGR03026">
    <property type="entry name" value="NDP-sugDHase"/>
    <property type="match status" value="1"/>
</dbReference>
<dbReference type="InterPro" id="IPR014027">
    <property type="entry name" value="UDP-Glc/GDP-Man_DH_C"/>
</dbReference>
<dbReference type="InterPro" id="IPR008927">
    <property type="entry name" value="6-PGluconate_DH-like_C_sf"/>
</dbReference>
<keyword evidence="3" id="KW-0520">NAD</keyword>
<comment type="caution">
    <text evidence="6">The sequence shown here is derived from an EMBL/GenBank/DDBJ whole genome shotgun (WGS) entry which is preliminary data.</text>
</comment>
<evidence type="ECO:0000256" key="2">
    <source>
        <dbReference type="ARBA" id="ARBA00023002"/>
    </source>
</evidence>
<dbReference type="PANTHER" id="PTHR43491">
    <property type="entry name" value="UDP-N-ACETYL-D-MANNOSAMINE DEHYDROGENASE"/>
    <property type="match status" value="1"/>
</dbReference>
<dbReference type="InterPro" id="IPR028359">
    <property type="entry name" value="UDP_ManNAc/GlcNAc_DH"/>
</dbReference>
<keyword evidence="7" id="KW-1185">Reference proteome</keyword>
<organism evidence="6 7">
    <name type="scientific">Scopulibacillus daqui</name>
    <dbReference type="NCBI Taxonomy" id="1469162"/>
    <lineage>
        <taxon>Bacteria</taxon>
        <taxon>Bacillati</taxon>
        <taxon>Bacillota</taxon>
        <taxon>Bacilli</taxon>
        <taxon>Bacillales</taxon>
        <taxon>Sporolactobacillaceae</taxon>
        <taxon>Scopulibacillus</taxon>
    </lineage>
</organism>
<evidence type="ECO:0000259" key="5">
    <source>
        <dbReference type="SMART" id="SM00984"/>
    </source>
</evidence>
<dbReference type="InterPro" id="IPR017476">
    <property type="entry name" value="UDP-Glc/GDP-Man"/>
</dbReference>
<dbReference type="InterPro" id="IPR001732">
    <property type="entry name" value="UDP-Glc/GDP-Man_DH_N"/>
</dbReference>
<dbReference type="SMART" id="SM00984">
    <property type="entry name" value="UDPG_MGDP_dh_C"/>
    <property type="match status" value="1"/>
</dbReference>
<dbReference type="PIRSF" id="PIRSF000124">
    <property type="entry name" value="UDPglc_GDPman_dh"/>
    <property type="match status" value="1"/>
</dbReference>
<evidence type="ECO:0000256" key="4">
    <source>
        <dbReference type="PIRNR" id="PIRNR000124"/>
    </source>
</evidence>
<dbReference type="Pfam" id="PF00984">
    <property type="entry name" value="UDPG_MGDP_dh"/>
    <property type="match status" value="1"/>
</dbReference>
<comment type="similarity">
    <text evidence="1 4">Belongs to the UDP-glucose/GDP-mannose dehydrogenase family.</text>
</comment>
<dbReference type="InterPro" id="IPR014026">
    <property type="entry name" value="UDP-Glc/GDP-Man_DH_dimer"/>
</dbReference>
<evidence type="ECO:0000313" key="7">
    <source>
        <dbReference type="Proteomes" id="UP000808914"/>
    </source>
</evidence>
<proteinExistence type="inferred from homology"/>
<dbReference type="InterPro" id="IPR036220">
    <property type="entry name" value="UDP-Glc/GDP-Man_DH_C_sf"/>
</dbReference>
<evidence type="ECO:0000256" key="3">
    <source>
        <dbReference type="ARBA" id="ARBA00023027"/>
    </source>
</evidence>
<evidence type="ECO:0000256" key="1">
    <source>
        <dbReference type="ARBA" id="ARBA00006601"/>
    </source>
</evidence>
<name>A0ABS2PYC8_9BACL</name>
<dbReference type="EC" id="1.1.1.336" evidence="6"/>
<feature type="domain" description="UDP-glucose/GDP-mannose dehydrogenase C-terminal" evidence="5">
    <location>
        <begin position="309"/>
        <end position="406"/>
    </location>
</feature>
<dbReference type="Pfam" id="PF03721">
    <property type="entry name" value="UDPG_MGDP_dh_N"/>
    <property type="match status" value="1"/>
</dbReference>
<reference evidence="6 7" key="1">
    <citation type="submission" date="2021-01" db="EMBL/GenBank/DDBJ databases">
        <title>Genomic Encyclopedia of Type Strains, Phase IV (KMG-IV): sequencing the most valuable type-strain genomes for metagenomic binning, comparative biology and taxonomic classification.</title>
        <authorList>
            <person name="Goeker M."/>
        </authorList>
    </citation>
    <scope>NUCLEOTIDE SEQUENCE [LARGE SCALE GENOMIC DNA]</scope>
    <source>
        <strain evidence="6 7">DSM 28236</strain>
    </source>
</reference>
<dbReference type="Gene3D" id="3.40.50.720">
    <property type="entry name" value="NAD(P)-binding Rossmann-like Domain"/>
    <property type="match status" value="2"/>
</dbReference>
<sequence length="447" mass="49583">MIEKVCVIGLGYIGLPTAAIFAKAGYHVLGVDINNKIVSTLTKGNIHIEETGLRKVVTEAVQSGKLKADIKPAPSDVYIIAVPTPVHDDNTANIDAVIQAVQSILPYLRKGNIVIVESTVPPGTIQDVVVPMLKKAGWVLENNDIYLSYCPERVIPGNILHELIHNTRIVGGYTREAASESAKVYRKVVKGEVLETEAAAAEMAKLMENTYRDVNIALANELVKISKKLNINAHEVIRLANKHPRVNIHQPGPGVGGHCIAVDPYFIVEKAENEAKLIKLARDINQSMPSFVASHVKLLISHIENPKVALLGLAYKGNSDDIRESPAIQVYRLLKNLNGIRINIYDPYIKQENINIDLVSLDKALSEAHLAVVLTDHKEFKQFDAQLFIKNMKTPVIFDTRDCISLKNNGIKVYKIGHLKEAEEMTENVIKSRKMKYKVNIKKVKKN</sequence>
<keyword evidence="2 6" id="KW-0560">Oxidoreductase</keyword>
<dbReference type="Pfam" id="PF03720">
    <property type="entry name" value="UDPG_MGDP_dh_C"/>
    <property type="match status" value="1"/>
</dbReference>
<gene>
    <name evidence="6" type="ORF">JOD45_001263</name>
</gene>
<dbReference type="GO" id="GO:0089714">
    <property type="term" value="F:UDP-N-acetyl-D-mannosamine dehydrogenase activity"/>
    <property type="evidence" value="ECO:0007669"/>
    <property type="project" value="UniProtKB-EC"/>
</dbReference>
<dbReference type="PIRSF" id="PIRSF500136">
    <property type="entry name" value="UDP_ManNAc_DH"/>
    <property type="match status" value="1"/>
</dbReference>
<accession>A0ABS2PYC8</accession>
<dbReference type="EMBL" id="JAFBER010000005">
    <property type="protein sequence ID" value="MBM7645054.1"/>
    <property type="molecule type" value="Genomic_DNA"/>
</dbReference>
<dbReference type="InterPro" id="IPR036291">
    <property type="entry name" value="NAD(P)-bd_dom_sf"/>
</dbReference>